<name>A0ABQ1KYK7_9BURK</name>
<proteinExistence type="predicted"/>
<organism evidence="1 2">
    <name type="scientific">Pseudoduganella buxea</name>
    <dbReference type="NCBI Taxonomy" id="1949069"/>
    <lineage>
        <taxon>Bacteria</taxon>
        <taxon>Pseudomonadati</taxon>
        <taxon>Pseudomonadota</taxon>
        <taxon>Betaproteobacteria</taxon>
        <taxon>Burkholderiales</taxon>
        <taxon>Oxalobacteraceae</taxon>
        <taxon>Telluria group</taxon>
        <taxon>Pseudoduganella</taxon>
    </lineage>
</organism>
<reference evidence="2" key="1">
    <citation type="journal article" date="2019" name="Int. J. Syst. Evol. Microbiol.">
        <title>The Global Catalogue of Microorganisms (GCM) 10K type strain sequencing project: providing services to taxonomists for standard genome sequencing and annotation.</title>
        <authorList>
            <consortium name="The Broad Institute Genomics Platform"/>
            <consortium name="The Broad Institute Genome Sequencing Center for Infectious Disease"/>
            <person name="Wu L."/>
            <person name="Ma J."/>
        </authorList>
    </citation>
    <scope>NUCLEOTIDE SEQUENCE [LARGE SCALE GENOMIC DNA]</scope>
    <source>
        <strain evidence="2">CGMCC 1.15931</strain>
    </source>
</reference>
<gene>
    <name evidence="1" type="ORF">GCM10011572_40190</name>
</gene>
<evidence type="ECO:0000313" key="1">
    <source>
        <dbReference type="EMBL" id="GGC14701.1"/>
    </source>
</evidence>
<accession>A0ABQ1KYK7</accession>
<dbReference type="Proteomes" id="UP000622638">
    <property type="component" value="Unassembled WGS sequence"/>
</dbReference>
<comment type="caution">
    <text evidence="1">The sequence shown here is derived from an EMBL/GenBank/DDBJ whole genome shotgun (WGS) entry which is preliminary data.</text>
</comment>
<keyword evidence="2" id="KW-1185">Reference proteome</keyword>
<sequence>MKENTTDRAGPPLYEAQAHAAQHAVRQPGEDILTSASTSIADTPVAGRDEGLDRLFNHYRRRRLLALGVVPAGSAA</sequence>
<evidence type="ECO:0000313" key="2">
    <source>
        <dbReference type="Proteomes" id="UP000622638"/>
    </source>
</evidence>
<dbReference type="EMBL" id="BMKG01000019">
    <property type="protein sequence ID" value="GGC14701.1"/>
    <property type="molecule type" value="Genomic_DNA"/>
</dbReference>
<protein>
    <submittedName>
        <fullName evidence="1">Uncharacterized protein</fullName>
    </submittedName>
</protein>